<keyword evidence="13" id="KW-1185">Reference proteome</keyword>
<keyword evidence="5 7" id="KW-0460">Magnesium</keyword>
<comment type="caution">
    <text evidence="12">The sequence shown here is derived from an EMBL/GenBank/DDBJ whole genome shotgun (WGS) entry which is preliminary data.</text>
</comment>
<evidence type="ECO:0000259" key="11">
    <source>
        <dbReference type="Pfam" id="PF02880"/>
    </source>
</evidence>
<evidence type="ECO:0000256" key="2">
    <source>
        <dbReference type="ARBA" id="ARBA00010231"/>
    </source>
</evidence>
<dbReference type="SUPFAM" id="SSF55957">
    <property type="entry name" value="Phosphoglucomutase, C-terminal domain"/>
    <property type="match status" value="1"/>
</dbReference>
<evidence type="ECO:0000259" key="10">
    <source>
        <dbReference type="Pfam" id="PF02879"/>
    </source>
</evidence>
<dbReference type="GO" id="GO:0016868">
    <property type="term" value="F:intramolecular phosphotransferase activity"/>
    <property type="evidence" value="ECO:0007669"/>
    <property type="project" value="InterPro"/>
</dbReference>
<dbReference type="Pfam" id="PF02880">
    <property type="entry name" value="PGM_PMM_III"/>
    <property type="match status" value="1"/>
</dbReference>
<feature type="domain" description="Alpha-D-phosphohexomutase alpha/beta/alpha" evidence="10">
    <location>
        <begin position="145"/>
        <end position="241"/>
    </location>
</feature>
<dbReference type="EMBL" id="RKLV01000004">
    <property type="protein sequence ID" value="MCX2818674.1"/>
    <property type="molecule type" value="Genomic_DNA"/>
</dbReference>
<keyword evidence="3" id="KW-0597">Phosphoprotein</keyword>
<accession>A0A9Q4GG04</accession>
<evidence type="ECO:0000256" key="7">
    <source>
        <dbReference type="RuleBase" id="RU004326"/>
    </source>
</evidence>
<evidence type="ECO:0000256" key="4">
    <source>
        <dbReference type="ARBA" id="ARBA00022723"/>
    </source>
</evidence>
<organism evidence="12 13">
    <name type="scientific">Halorutilus salinus</name>
    <dbReference type="NCBI Taxonomy" id="2487751"/>
    <lineage>
        <taxon>Archaea</taxon>
        <taxon>Methanobacteriati</taxon>
        <taxon>Methanobacteriota</taxon>
        <taxon>Stenosarchaea group</taxon>
        <taxon>Halobacteria</taxon>
        <taxon>Halorutilales</taxon>
        <taxon>Halorutilaceae</taxon>
        <taxon>Halorutilus</taxon>
    </lineage>
</organism>
<evidence type="ECO:0000256" key="1">
    <source>
        <dbReference type="ARBA" id="ARBA00001946"/>
    </source>
</evidence>
<keyword evidence="4 7" id="KW-0479">Metal-binding</keyword>
<protein>
    <submittedName>
        <fullName evidence="12">Phosphomannomutase</fullName>
    </submittedName>
</protein>
<feature type="domain" description="Alpha-D-phosphohexomutase alpha/beta/alpha" evidence="11">
    <location>
        <begin position="246"/>
        <end position="337"/>
    </location>
</feature>
<comment type="cofactor">
    <cofactor evidence="1">
        <name>Mg(2+)</name>
        <dbReference type="ChEBI" id="CHEBI:18420"/>
    </cofactor>
</comment>
<dbReference type="AlphaFoldDB" id="A0A9Q4GG04"/>
<proteinExistence type="inferred from homology"/>
<dbReference type="Pfam" id="PF02879">
    <property type="entry name" value="PGM_PMM_II"/>
    <property type="match status" value="1"/>
</dbReference>
<dbReference type="Gene3D" id="3.30.310.50">
    <property type="entry name" value="Alpha-D-phosphohexomutase, C-terminal domain"/>
    <property type="match status" value="1"/>
</dbReference>
<dbReference type="Pfam" id="PF00408">
    <property type="entry name" value="PGM_PMM_IV"/>
    <property type="match status" value="1"/>
</dbReference>
<dbReference type="RefSeq" id="WP_266086516.1">
    <property type="nucleotide sequence ID" value="NZ_RKLV01000004.1"/>
</dbReference>
<gene>
    <name evidence="12" type="ORF">EGH25_04830</name>
</gene>
<dbReference type="InterPro" id="IPR005845">
    <property type="entry name" value="A-D-PHexomutase_a/b/a-II"/>
</dbReference>
<evidence type="ECO:0000259" key="9">
    <source>
        <dbReference type="Pfam" id="PF02878"/>
    </source>
</evidence>
<dbReference type="InterPro" id="IPR036900">
    <property type="entry name" value="A-D-PHexomutase_C_sf"/>
</dbReference>
<dbReference type="InterPro" id="IPR005841">
    <property type="entry name" value="Alpha-D-phosphohexomutase_SF"/>
</dbReference>
<dbReference type="PRINTS" id="PR00509">
    <property type="entry name" value="PGMPMM"/>
</dbReference>
<name>A0A9Q4GG04_9EURY</name>
<dbReference type="PANTHER" id="PTHR43771">
    <property type="entry name" value="PHOSPHOMANNOMUTASE"/>
    <property type="match status" value="1"/>
</dbReference>
<dbReference type="InterPro" id="IPR005846">
    <property type="entry name" value="A-D-PHexomutase_a/b/a-III"/>
</dbReference>
<dbReference type="GO" id="GO:0005975">
    <property type="term" value="P:carbohydrate metabolic process"/>
    <property type="evidence" value="ECO:0007669"/>
    <property type="project" value="InterPro"/>
</dbReference>
<feature type="domain" description="Alpha-D-phosphohexomutase C-terminal" evidence="8">
    <location>
        <begin position="354"/>
        <end position="416"/>
    </location>
</feature>
<evidence type="ECO:0000256" key="3">
    <source>
        <dbReference type="ARBA" id="ARBA00022553"/>
    </source>
</evidence>
<dbReference type="PANTHER" id="PTHR43771:SF1">
    <property type="entry name" value="PHOSPHOMANNOMUTASE"/>
    <property type="match status" value="1"/>
</dbReference>
<evidence type="ECO:0000313" key="13">
    <source>
        <dbReference type="Proteomes" id="UP001149411"/>
    </source>
</evidence>
<dbReference type="GO" id="GO:0000287">
    <property type="term" value="F:magnesium ion binding"/>
    <property type="evidence" value="ECO:0007669"/>
    <property type="project" value="InterPro"/>
</dbReference>
<dbReference type="InterPro" id="IPR016055">
    <property type="entry name" value="A-D-PHexomutase_a/b/a-I/II/III"/>
</dbReference>
<evidence type="ECO:0000259" key="8">
    <source>
        <dbReference type="Pfam" id="PF00408"/>
    </source>
</evidence>
<dbReference type="Proteomes" id="UP001149411">
    <property type="component" value="Unassembled WGS sequence"/>
</dbReference>
<feature type="domain" description="Alpha-D-phosphohexomutase alpha/beta/alpha" evidence="9">
    <location>
        <begin position="2"/>
        <end position="123"/>
    </location>
</feature>
<dbReference type="SUPFAM" id="SSF53738">
    <property type="entry name" value="Phosphoglucomutase, first 3 domains"/>
    <property type="match status" value="3"/>
</dbReference>
<comment type="similarity">
    <text evidence="2 7">Belongs to the phosphohexose mutase family.</text>
</comment>
<dbReference type="InterPro" id="IPR016066">
    <property type="entry name" value="A-D-PHexomutase_CS"/>
</dbReference>
<dbReference type="PROSITE" id="PS00710">
    <property type="entry name" value="PGM_PMM"/>
    <property type="match status" value="1"/>
</dbReference>
<dbReference type="Pfam" id="PF02878">
    <property type="entry name" value="PGM_PMM_I"/>
    <property type="match status" value="1"/>
</dbReference>
<dbReference type="InterPro" id="IPR005844">
    <property type="entry name" value="A-D-PHexomutase_a/b/a-I"/>
</dbReference>
<reference evidence="12" key="1">
    <citation type="submission" date="2022-09" db="EMBL/GenBank/DDBJ databases">
        <title>Haloadaptaus new haloarchaeum isolated from saline soil.</title>
        <authorList>
            <person name="Duran-Viseras A."/>
            <person name="Sanchez-Porro C."/>
            <person name="Ventosa A."/>
        </authorList>
    </citation>
    <scope>NUCLEOTIDE SEQUENCE</scope>
    <source>
        <strain evidence="12">F3-133</strain>
    </source>
</reference>
<dbReference type="Gene3D" id="3.40.120.10">
    <property type="entry name" value="Alpha-D-Glucose-1,6-Bisphosphate, subunit A, domain 3"/>
    <property type="match status" value="3"/>
</dbReference>
<sequence length="432" mass="45598">MFGTAGARGSIKEVSPSLVLRLGHAVGTVADAVVVGRDGRYTGGSLVSAFVAGAEAVGCDVTRLGEVPTHLVAWTARDRGAHGVAVTASHNPAEDNGVKLFRPDGGEFDADDEERVAELADEVETPPWDGWTTADTAQTRSIVSEYVEDATGYVDTTADLRVAVDTANGVGARTTVPVLEAMGCDVVAVNAQTDPSFPGRGSKPTPESLDGFVEFVDRRGFDLGLAHDGDADRLVVVDADGVVSEDAVLAVLARRHVTSGGTGTVLTTPNTSPRVDDTVREAGGGVRRVELGTVSEAVRDNDVVFAAEPWKHVFPGFGGWVDGTVSAAEVVAAYADNADVFDGLRDTDVRKKSVPCDDGKKEQVMEEVEKTLRERYDGGFDTPDGIRVDLGDGDWFLVRASGTEAYVRVYSEGDDDLSSSLLSVVREAVRRV</sequence>
<evidence type="ECO:0000256" key="5">
    <source>
        <dbReference type="ARBA" id="ARBA00022842"/>
    </source>
</evidence>
<keyword evidence="6" id="KW-0413">Isomerase</keyword>
<evidence type="ECO:0000256" key="6">
    <source>
        <dbReference type="ARBA" id="ARBA00023235"/>
    </source>
</evidence>
<dbReference type="InterPro" id="IPR005843">
    <property type="entry name" value="A-D-PHexomutase_C"/>
</dbReference>
<evidence type="ECO:0000313" key="12">
    <source>
        <dbReference type="EMBL" id="MCX2818674.1"/>
    </source>
</evidence>